<dbReference type="EMBL" id="BMAW01123466">
    <property type="protein sequence ID" value="GFU03421.1"/>
    <property type="molecule type" value="Genomic_DNA"/>
</dbReference>
<gene>
    <name evidence="2" type="ORF">NPIL_633072</name>
</gene>
<keyword evidence="1" id="KW-0812">Transmembrane</keyword>
<dbReference type="Proteomes" id="UP000887013">
    <property type="component" value="Unassembled WGS sequence"/>
</dbReference>
<keyword evidence="3" id="KW-1185">Reference proteome</keyword>
<feature type="transmembrane region" description="Helical" evidence="1">
    <location>
        <begin position="7"/>
        <end position="25"/>
    </location>
</feature>
<dbReference type="AlphaFoldDB" id="A0A8X6QA26"/>
<evidence type="ECO:0000313" key="3">
    <source>
        <dbReference type="Proteomes" id="UP000887013"/>
    </source>
</evidence>
<protein>
    <submittedName>
        <fullName evidence="2">Uncharacterized protein</fullName>
    </submittedName>
</protein>
<keyword evidence="1" id="KW-1133">Transmembrane helix</keyword>
<sequence>MHFFKSFQIFSLILAIYTITGAWGYPGYDEPIHGYGGGYDIKYPPQPYGFGYEIKDHLGNQQYRKEHSDGLKSEPMSLEQPIRILPMSGYSLLLTMDLLGIITKMNLNYVPRYYFK</sequence>
<organism evidence="2 3">
    <name type="scientific">Nephila pilipes</name>
    <name type="common">Giant wood spider</name>
    <name type="synonym">Nephila maculata</name>
    <dbReference type="NCBI Taxonomy" id="299642"/>
    <lineage>
        <taxon>Eukaryota</taxon>
        <taxon>Metazoa</taxon>
        <taxon>Ecdysozoa</taxon>
        <taxon>Arthropoda</taxon>
        <taxon>Chelicerata</taxon>
        <taxon>Arachnida</taxon>
        <taxon>Araneae</taxon>
        <taxon>Araneomorphae</taxon>
        <taxon>Entelegynae</taxon>
        <taxon>Araneoidea</taxon>
        <taxon>Nephilidae</taxon>
        <taxon>Nephila</taxon>
    </lineage>
</organism>
<keyword evidence="1" id="KW-0472">Membrane</keyword>
<evidence type="ECO:0000313" key="2">
    <source>
        <dbReference type="EMBL" id="GFU03421.1"/>
    </source>
</evidence>
<comment type="caution">
    <text evidence="2">The sequence shown here is derived from an EMBL/GenBank/DDBJ whole genome shotgun (WGS) entry which is preliminary data.</text>
</comment>
<evidence type="ECO:0000256" key="1">
    <source>
        <dbReference type="SAM" id="Phobius"/>
    </source>
</evidence>
<accession>A0A8X6QA26</accession>
<dbReference type="OrthoDB" id="6406988at2759"/>
<proteinExistence type="predicted"/>
<name>A0A8X6QA26_NEPPI</name>
<feature type="transmembrane region" description="Helical" evidence="1">
    <location>
        <begin position="84"/>
        <end position="102"/>
    </location>
</feature>
<reference evidence="2" key="1">
    <citation type="submission" date="2020-08" db="EMBL/GenBank/DDBJ databases">
        <title>Multicomponent nature underlies the extraordinary mechanical properties of spider dragline silk.</title>
        <authorList>
            <person name="Kono N."/>
            <person name="Nakamura H."/>
            <person name="Mori M."/>
            <person name="Yoshida Y."/>
            <person name="Ohtoshi R."/>
            <person name="Malay A.D."/>
            <person name="Moran D.A.P."/>
            <person name="Tomita M."/>
            <person name="Numata K."/>
            <person name="Arakawa K."/>
        </authorList>
    </citation>
    <scope>NUCLEOTIDE SEQUENCE</scope>
</reference>